<name>X1G0K2_9ZZZZ</name>
<proteinExistence type="predicted"/>
<dbReference type="EMBL" id="BARU01019330">
    <property type="protein sequence ID" value="GAH51426.1"/>
    <property type="molecule type" value="Genomic_DNA"/>
</dbReference>
<sequence>MKIKSNKINYSPFLHGNQVFYKCEIKENKFEWLNIIETEGNGIIQKIYFDSFIKKVSMEELAQKVVANGEESVSFVENGEKKFIINYTIQSNSNILDNAIFVIIKLISNILYAEVAKYKKFIIYDHLKKEVCSYTNDLKNFIKNSTTHILAVWRYQYETLEIIGNETMKRECNKKNLFIEIM</sequence>
<dbReference type="AlphaFoldDB" id="X1G0K2"/>
<evidence type="ECO:0000313" key="1">
    <source>
        <dbReference type="EMBL" id="GAH51426.1"/>
    </source>
</evidence>
<reference evidence="1" key="1">
    <citation type="journal article" date="2014" name="Front. Microbiol.">
        <title>High frequency of phylogenetically diverse reductive dehalogenase-homologous genes in deep subseafloor sedimentary metagenomes.</title>
        <authorList>
            <person name="Kawai M."/>
            <person name="Futagami T."/>
            <person name="Toyoda A."/>
            <person name="Takaki Y."/>
            <person name="Nishi S."/>
            <person name="Hori S."/>
            <person name="Arai W."/>
            <person name="Tsubouchi T."/>
            <person name="Morono Y."/>
            <person name="Uchiyama I."/>
            <person name="Ito T."/>
            <person name="Fujiyama A."/>
            <person name="Inagaki F."/>
            <person name="Takami H."/>
        </authorList>
    </citation>
    <scope>NUCLEOTIDE SEQUENCE</scope>
    <source>
        <strain evidence="1">Expedition CK06-06</strain>
    </source>
</reference>
<protein>
    <submittedName>
        <fullName evidence="1">Uncharacterized protein</fullName>
    </submittedName>
</protein>
<gene>
    <name evidence="1" type="ORF">S03H2_31839</name>
</gene>
<accession>X1G0K2</accession>
<organism evidence="1">
    <name type="scientific">marine sediment metagenome</name>
    <dbReference type="NCBI Taxonomy" id="412755"/>
    <lineage>
        <taxon>unclassified sequences</taxon>
        <taxon>metagenomes</taxon>
        <taxon>ecological metagenomes</taxon>
    </lineage>
</organism>
<comment type="caution">
    <text evidence="1">The sequence shown here is derived from an EMBL/GenBank/DDBJ whole genome shotgun (WGS) entry which is preliminary data.</text>
</comment>